<sequence length="324" mass="35852">MNLLTSLLALFNIGFFGNLVARLTGANVSILLFCGLLFMGATPVQVAGIMATYLVFIKLVVFTQGNRLSFKNFQIFRGWILWAAIAVSVAALFVYPFGALTLFLMIFLLELTVRLGARVPEPLRIPMKTRIIYILIGSALMTGGIALTTVIPPVAYMYAGTAVALLMCLFFWWIGNDRTRLNGAWDSIILSMFLLTGLFGFDFSEWLMDMHREETTRSHLTENLPLVVIPSFFIAMLVSNLLFNIFPISGIVMVIFGALCIRLFGFYVGSGRGRMSLVALGFTVLAVICVLLVNPQLTGFNNYFDNMASSTASFSWSSISSLFH</sequence>
<evidence type="ECO:0000313" key="3">
    <source>
        <dbReference type="Proteomes" id="UP000199689"/>
    </source>
</evidence>
<dbReference type="RefSeq" id="WP_091364273.1">
    <property type="nucleotide sequence ID" value="NZ_FMXA01000009.1"/>
</dbReference>
<dbReference type="OrthoDB" id="1631889at2"/>
<dbReference type="Proteomes" id="UP000199689">
    <property type="component" value="Unassembled WGS sequence"/>
</dbReference>
<feature type="transmembrane region" description="Helical" evidence="1">
    <location>
        <begin position="157"/>
        <end position="175"/>
    </location>
</feature>
<dbReference type="AlphaFoldDB" id="A0A1G5VVC6"/>
<keyword evidence="1" id="KW-0812">Transmembrane</keyword>
<dbReference type="GeneID" id="87755914"/>
<organism evidence="2 3">
    <name type="scientific">Allisonella histaminiformans</name>
    <dbReference type="NCBI Taxonomy" id="209880"/>
    <lineage>
        <taxon>Bacteria</taxon>
        <taxon>Bacillati</taxon>
        <taxon>Bacillota</taxon>
        <taxon>Negativicutes</taxon>
        <taxon>Veillonellales</taxon>
        <taxon>Veillonellaceae</taxon>
        <taxon>Allisonella</taxon>
    </lineage>
</organism>
<proteinExistence type="predicted"/>
<feature type="transmembrane region" description="Helical" evidence="1">
    <location>
        <begin position="187"/>
        <end position="204"/>
    </location>
</feature>
<keyword evidence="1" id="KW-1133">Transmembrane helix</keyword>
<dbReference type="EMBL" id="FMXA01000009">
    <property type="protein sequence ID" value="SDA49376.1"/>
    <property type="molecule type" value="Genomic_DNA"/>
</dbReference>
<keyword evidence="3" id="KW-1185">Reference proteome</keyword>
<feature type="transmembrane region" description="Helical" evidence="1">
    <location>
        <begin position="76"/>
        <end position="95"/>
    </location>
</feature>
<accession>A0A1G5VVC6</accession>
<protein>
    <submittedName>
        <fullName evidence="2">Uncharacterized protein</fullName>
    </submittedName>
</protein>
<feature type="transmembrane region" description="Helical" evidence="1">
    <location>
        <begin position="275"/>
        <end position="293"/>
    </location>
</feature>
<feature type="transmembrane region" description="Helical" evidence="1">
    <location>
        <begin position="101"/>
        <end position="119"/>
    </location>
</feature>
<gene>
    <name evidence="2" type="ORF">SAMN02910343_00887</name>
</gene>
<evidence type="ECO:0000313" key="2">
    <source>
        <dbReference type="EMBL" id="SDA49376.1"/>
    </source>
</evidence>
<keyword evidence="1" id="KW-0472">Membrane</keyword>
<feature type="transmembrane region" description="Helical" evidence="1">
    <location>
        <begin position="131"/>
        <end position="151"/>
    </location>
</feature>
<evidence type="ECO:0000256" key="1">
    <source>
        <dbReference type="SAM" id="Phobius"/>
    </source>
</evidence>
<name>A0A1G5VVC6_9FIRM</name>
<reference evidence="2 3" key="1">
    <citation type="submission" date="2016-10" db="EMBL/GenBank/DDBJ databases">
        <authorList>
            <person name="de Groot N.N."/>
        </authorList>
    </citation>
    <scope>NUCLEOTIDE SEQUENCE [LARGE SCALE GENOMIC DNA]</scope>
    <source>
        <strain evidence="2 3">DSM 15230</strain>
    </source>
</reference>
<feature type="transmembrane region" description="Helical" evidence="1">
    <location>
        <begin position="250"/>
        <end position="269"/>
    </location>
</feature>
<feature type="transmembrane region" description="Helical" evidence="1">
    <location>
        <begin position="26"/>
        <end position="56"/>
    </location>
</feature>
<dbReference type="STRING" id="209880.SAMN02910343_00887"/>